<organism evidence="2 3">
    <name type="scientific">Ruegeria denitrificans</name>
    <dbReference type="NCBI Taxonomy" id="1715692"/>
    <lineage>
        <taxon>Bacteria</taxon>
        <taxon>Pseudomonadati</taxon>
        <taxon>Pseudomonadota</taxon>
        <taxon>Alphaproteobacteria</taxon>
        <taxon>Rhodobacterales</taxon>
        <taxon>Roseobacteraceae</taxon>
        <taxon>Ruegeria</taxon>
    </lineage>
</organism>
<reference evidence="3" key="1">
    <citation type="submission" date="2015-09" db="EMBL/GenBank/DDBJ databases">
        <authorList>
            <person name="Rodrigo-Torres L."/>
            <person name="Arahal D.R."/>
        </authorList>
    </citation>
    <scope>NUCLEOTIDE SEQUENCE [LARGE SCALE GENOMIC DNA]</scope>
    <source>
        <strain evidence="3">CECT 5091</strain>
    </source>
</reference>
<evidence type="ECO:0000313" key="2">
    <source>
        <dbReference type="EMBL" id="CUJ83527.1"/>
    </source>
</evidence>
<dbReference type="PANTHER" id="PTHR34580:SF1">
    <property type="entry name" value="PROTEIN PAFC"/>
    <property type="match status" value="1"/>
</dbReference>
<dbReference type="InterPro" id="IPR051534">
    <property type="entry name" value="CBASS_pafABC_assoc_protein"/>
</dbReference>
<dbReference type="OrthoDB" id="7626446at2"/>
<dbReference type="RefSeq" id="WP_082643531.1">
    <property type="nucleotide sequence ID" value="NZ_CYUD01000001.1"/>
</dbReference>
<dbReference type="GO" id="GO:0006355">
    <property type="term" value="P:regulation of DNA-templated transcription"/>
    <property type="evidence" value="ECO:0007669"/>
    <property type="project" value="InterPro"/>
</dbReference>
<dbReference type="PANTHER" id="PTHR34580">
    <property type="match status" value="1"/>
</dbReference>
<evidence type="ECO:0000259" key="1">
    <source>
        <dbReference type="PROSITE" id="PS50937"/>
    </source>
</evidence>
<dbReference type="InterPro" id="IPR000551">
    <property type="entry name" value="MerR-type_HTH_dom"/>
</dbReference>
<evidence type="ECO:0000313" key="3">
    <source>
        <dbReference type="Proteomes" id="UP000051260"/>
    </source>
</evidence>
<feature type="domain" description="HTH merR-type" evidence="1">
    <location>
        <begin position="1"/>
        <end position="34"/>
    </location>
</feature>
<dbReference type="STRING" id="1715692.RUE5091_00121"/>
<dbReference type="AlphaFoldDB" id="A0A0P1I0Q9"/>
<dbReference type="Pfam" id="PF13280">
    <property type="entry name" value="WYL"/>
    <property type="match status" value="1"/>
</dbReference>
<dbReference type="GO" id="GO:0003677">
    <property type="term" value="F:DNA binding"/>
    <property type="evidence" value="ECO:0007669"/>
    <property type="project" value="InterPro"/>
</dbReference>
<dbReference type="Pfam" id="PF25583">
    <property type="entry name" value="WCX"/>
    <property type="match status" value="1"/>
</dbReference>
<dbReference type="PROSITE" id="PS50937">
    <property type="entry name" value="HTH_MERR_2"/>
    <property type="match status" value="1"/>
</dbReference>
<dbReference type="PROSITE" id="PS52050">
    <property type="entry name" value="WYL"/>
    <property type="match status" value="1"/>
</dbReference>
<dbReference type="InterPro" id="IPR057727">
    <property type="entry name" value="WCX_dom"/>
</dbReference>
<dbReference type="InterPro" id="IPR026881">
    <property type="entry name" value="WYL_dom"/>
</dbReference>
<dbReference type="Proteomes" id="UP000051260">
    <property type="component" value="Unassembled WGS sequence"/>
</dbReference>
<gene>
    <name evidence="2" type="ORF">RUE5091_00121</name>
</gene>
<protein>
    <recommendedName>
        <fullName evidence="1">HTH merR-type domain-containing protein</fullName>
    </recommendedName>
</protein>
<accession>A0A0P1I0Q9</accession>
<dbReference type="EMBL" id="CYUD01000001">
    <property type="protein sequence ID" value="CUJ83527.1"/>
    <property type="molecule type" value="Genomic_DNA"/>
</dbReference>
<name>A0A0P1I0Q9_9RHOB</name>
<keyword evidence="3" id="KW-1185">Reference proteome</keyword>
<sequence length="332" mass="37793">MSYYKAVDLLRLAELATARHLGVGLTEIEEIFQVDRRTAQRMTKALESVFPHVETSTDMERRKFWKLGGGDLRLIASQGIRDAELTALEMSIRRAERDGSSNDAESLRRLRDRLLATMPGPHKRRAEADAEALLEAQGFASRPGPRVVSDMKLLSVLTEALRAPLELKIFYRGAQDSSPKERLIEPHGLLLGTRRYLVARPSNGDGRMRRFRLDRIHEAVTTPRTFARDPDFDLNAFAAQAFGSFHSDTEFGMVEWRFTARAASTAKQFIFHPQQEMVEHSDGTLVVRFSASGLMEMAWHLYQWGDQVEVISPKSLREMVEQHRRDDFPALP</sequence>
<proteinExistence type="predicted"/>